<keyword evidence="3" id="KW-0479">Metal-binding</keyword>
<evidence type="ECO:0000256" key="2">
    <source>
        <dbReference type="ARBA" id="ARBA00007825"/>
    </source>
</evidence>
<dbReference type="InterPro" id="IPR000627">
    <property type="entry name" value="Intradiol_dOase_C"/>
</dbReference>
<evidence type="ECO:0000256" key="3">
    <source>
        <dbReference type="ARBA" id="ARBA00022723"/>
    </source>
</evidence>
<dbReference type="AlphaFoldDB" id="A0A0H2SGC4"/>
<gene>
    <name evidence="8" type="ORF">SCHPADRAFT_848521</name>
</gene>
<reference evidence="8 9" key="1">
    <citation type="submission" date="2015-04" db="EMBL/GenBank/DDBJ databases">
        <title>Complete genome sequence of Schizopora paradoxa KUC8140, a cosmopolitan wood degrader in East Asia.</title>
        <authorList>
            <consortium name="DOE Joint Genome Institute"/>
            <person name="Min B."/>
            <person name="Park H."/>
            <person name="Jang Y."/>
            <person name="Kim J.-J."/>
            <person name="Kim K.H."/>
            <person name="Pangilinan J."/>
            <person name="Lipzen A."/>
            <person name="Riley R."/>
            <person name="Grigoriev I.V."/>
            <person name="Spatafora J.W."/>
            <person name="Choi I.-G."/>
        </authorList>
    </citation>
    <scope>NUCLEOTIDE SEQUENCE [LARGE SCALE GENOMIC DNA]</scope>
    <source>
        <strain evidence="8 9">KUC8140</strain>
    </source>
</reference>
<dbReference type="GO" id="GO:0018576">
    <property type="term" value="F:catechol 1,2-dioxygenase activity"/>
    <property type="evidence" value="ECO:0007669"/>
    <property type="project" value="InterPro"/>
</dbReference>
<sequence length="337" mass="37065">MATPSQITNPLLVGVAIRSQIEIDGKIPVDIPLEKEFAEGSDYTVTDHVNQLHAGTCKNPRTLQIVTSIVNHLHSVIRETKPSNEEWEEAIDFVTKAGKESQGKLNIIFLLGAVLGMNTLINDINHPKPPGCTSATESGPFYIDDVPEYPSGSSIIKADTKGERMFFFGTVKNTKGEGIRGVKVDVWQADGDGVYDVQYHEGTNDRGRIVAEATGDFCYRGVLPTAYHVPTLSVVKDLLATLGRHPNRSTHLHFTIVAPGYESLTTQIYPSHSPFLGTDAAFATKPSLVSDVVEVTDPRKWVEMGFKEGEVTNGRVWLWKYDFVLPTTAEVEALKKL</sequence>
<comment type="similarity">
    <text evidence="2">Belongs to the intradiol ring-cleavage dioxygenase family.</text>
</comment>
<evidence type="ECO:0000256" key="4">
    <source>
        <dbReference type="ARBA" id="ARBA00022964"/>
    </source>
</evidence>
<evidence type="ECO:0000256" key="5">
    <source>
        <dbReference type="ARBA" id="ARBA00023002"/>
    </source>
</evidence>
<evidence type="ECO:0000313" key="9">
    <source>
        <dbReference type="Proteomes" id="UP000053477"/>
    </source>
</evidence>
<name>A0A0H2SGC4_9AGAM</name>
<dbReference type="InterPro" id="IPR007535">
    <property type="entry name" value="Catechol_dOase_N"/>
</dbReference>
<dbReference type="GO" id="GO:0008199">
    <property type="term" value="F:ferric iron binding"/>
    <property type="evidence" value="ECO:0007669"/>
    <property type="project" value="InterPro"/>
</dbReference>
<evidence type="ECO:0000259" key="7">
    <source>
        <dbReference type="PROSITE" id="PS00083"/>
    </source>
</evidence>
<dbReference type="Proteomes" id="UP000053477">
    <property type="component" value="Unassembled WGS sequence"/>
</dbReference>
<dbReference type="PANTHER" id="PTHR33711:SF7">
    <property type="entry name" value="INTRADIOL RING-CLEAVAGE DIOXYGENASES DOMAIN-CONTAINING PROTEIN-RELATED"/>
    <property type="match status" value="1"/>
</dbReference>
<dbReference type="Pfam" id="PF00775">
    <property type="entry name" value="Dioxygenase_C"/>
    <property type="match status" value="1"/>
</dbReference>
<evidence type="ECO:0000256" key="1">
    <source>
        <dbReference type="ARBA" id="ARBA00001965"/>
    </source>
</evidence>
<dbReference type="InterPro" id="IPR015889">
    <property type="entry name" value="Intradiol_dOase_core"/>
</dbReference>
<dbReference type="Gene3D" id="2.60.130.10">
    <property type="entry name" value="Aromatic compound dioxygenase"/>
    <property type="match status" value="1"/>
</dbReference>
<keyword evidence="5" id="KW-0560">Oxidoreductase</keyword>
<dbReference type="STRING" id="27342.A0A0H2SGC4"/>
<keyword evidence="4 8" id="KW-0223">Dioxygenase</keyword>
<dbReference type="Pfam" id="PF04444">
    <property type="entry name" value="Dioxygenase_N"/>
    <property type="match status" value="1"/>
</dbReference>
<dbReference type="PROSITE" id="PS00083">
    <property type="entry name" value="INTRADIOL_DIOXYGENAS"/>
    <property type="match status" value="1"/>
</dbReference>
<evidence type="ECO:0000313" key="8">
    <source>
        <dbReference type="EMBL" id="KLO16106.1"/>
    </source>
</evidence>
<keyword evidence="9" id="KW-1185">Reference proteome</keyword>
<dbReference type="EMBL" id="KQ085920">
    <property type="protein sequence ID" value="KLO16106.1"/>
    <property type="molecule type" value="Genomic_DNA"/>
</dbReference>
<protein>
    <submittedName>
        <fullName evidence="8">Aromatic compound dioxygenase</fullName>
    </submittedName>
</protein>
<dbReference type="InParanoid" id="A0A0H2SGC4"/>
<dbReference type="OrthoDB" id="5238185at2759"/>
<evidence type="ECO:0000256" key="6">
    <source>
        <dbReference type="ARBA" id="ARBA00023004"/>
    </source>
</evidence>
<dbReference type="SUPFAM" id="SSF49482">
    <property type="entry name" value="Aromatic compound dioxygenase"/>
    <property type="match status" value="1"/>
</dbReference>
<keyword evidence="6" id="KW-0408">Iron</keyword>
<feature type="domain" description="Intradiol ring-cleavage dioxygenases" evidence="7">
    <location>
        <begin position="167"/>
        <end position="195"/>
    </location>
</feature>
<proteinExistence type="inferred from homology"/>
<comment type="cofactor">
    <cofactor evidence="1">
        <name>Fe(3+)</name>
        <dbReference type="ChEBI" id="CHEBI:29034"/>
    </cofactor>
</comment>
<dbReference type="InterPro" id="IPR050770">
    <property type="entry name" value="Intradiol_RC_Dioxygenase"/>
</dbReference>
<dbReference type="GO" id="GO:0009712">
    <property type="term" value="P:catechol-containing compound metabolic process"/>
    <property type="evidence" value="ECO:0007669"/>
    <property type="project" value="InterPro"/>
</dbReference>
<accession>A0A0H2SGC4</accession>
<organism evidence="8 9">
    <name type="scientific">Schizopora paradoxa</name>
    <dbReference type="NCBI Taxonomy" id="27342"/>
    <lineage>
        <taxon>Eukaryota</taxon>
        <taxon>Fungi</taxon>
        <taxon>Dikarya</taxon>
        <taxon>Basidiomycota</taxon>
        <taxon>Agaricomycotina</taxon>
        <taxon>Agaricomycetes</taxon>
        <taxon>Hymenochaetales</taxon>
        <taxon>Schizoporaceae</taxon>
        <taxon>Schizopora</taxon>
    </lineage>
</organism>
<dbReference type="PANTHER" id="PTHR33711">
    <property type="entry name" value="DIOXYGENASE, PUTATIVE (AFU_ORTHOLOGUE AFUA_2G02910)-RELATED"/>
    <property type="match status" value="1"/>
</dbReference>